<protein>
    <submittedName>
        <fullName evidence="1">Uncharacterized protein</fullName>
    </submittedName>
</protein>
<organism evidence="1 2">
    <name type="scientific">Pseudolactococcus hodotermopsidis</name>
    <dbReference type="NCBI Taxonomy" id="2709157"/>
    <lineage>
        <taxon>Bacteria</taxon>
        <taxon>Bacillati</taxon>
        <taxon>Bacillota</taxon>
        <taxon>Bacilli</taxon>
        <taxon>Lactobacillales</taxon>
        <taxon>Streptococcaceae</taxon>
        <taxon>Pseudolactococcus</taxon>
    </lineage>
</organism>
<comment type="caution">
    <text evidence="1">The sequence shown here is derived from an EMBL/GenBank/DDBJ whole genome shotgun (WGS) entry which is preliminary data.</text>
</comment>
<reference evidence="1 2" key="1">
    <citation type="submission" date="2020-02" db="EMBL/GenBank/DDBJ databases">
        <title>Draft genome sequence of Lactococcus sp. Hs30E4-3.</title>
        <authorList>
            <person name="Noda S."/>
            <person name="Yuki M."/>
            <person name="Ohkuma M."/>
        </authorList>
    </citation>
    <scope>NUCLEOTIDE SEQUENCE [LARGE SCALE GENOMIC DNA]</scope>
    <source>
        <strain evidence="1 2">Hs30E4-3</strain>
    </source>
</reference>
<dbReference type="Proteomes" id="UP000480303">
    <property type="component" value="Unassembled WGS sequence"/>
</dbReference>
<evidence type="ECO:0000313" key="2">
    <source>
        <dbReference type="Proteomes" id="UP000480303"/>
    </source>
</evidence>
<gene>
    <name evidence="1" type="ORF">Hs30E_15510</name>
</gene>
<proteinExistence type="predicted"/>
<accession>A0A6A0BCA9</accession>
<name>A0A6A0BCA9_9LACT</name>
<sequence>MMKNWTQPFGRRERFFMLDAAVVRYDETPGILFQHGMIKDGFIIIEKKGSDFFGLPNGQEVTFELESIDDGLLPYLDLLFEKDGKKVIFSEATSKTLTFLVPEYDWFTVRIRMTGSGQTRLLSVNAHLTDS</sequence>
<evidence type="ECO:0000313" key="1">
    <source>
        <dbReference type="EMBL" id="GFH43000.1"/>
    </source>
</evidence>
<dbReference type="EMBL" id="BLLI01000051">
    <property type="protein sequence ID" value="GFH43000.1"/>
    <property type="molecule type" value="Genomic_DNA"/>
</dbReference>
<dbReference type="AlphaFoldDB" id="A0A6A0BCA9"/>
<keyword evidence="2" id="KW-1185">Reference proteome</keyword>